<dbReference type="EMBL" id="CAJOBC010113498">
    <property type="protein sequence ID" value="CAF4540505.1"/>
    <property type="molecule type" value="Genomic_DNA"/>
</dbReference>
<dbReference type="Proteomes" id="UP000681722">
    <property type="component" value="Unassembled WGS sequence"/>
</dbReference>
<evidence type="ECO:0000313" key="2">
    <source>
        <dbReference type="EMBL" id="CAF4540505.1"/>
    </source>
</evidence>
<feature type="region of interest" description="Disordered" evidence="1">
    <location>
        <begin position="105"/>
        <end position="125"/>
    </location>
</feature>
<reference evidence="2" key="1">
    <citation type="submission" date="2021-02" db="EMBL/GenBank/DDBJ databases">
        <authorList>
            <person name="Nowell W R."/>
        </authorList>
    </citation>
    <scope>NUCLEOTIDE SEQUENCE</scope>
</reference>
<sequence length="170" mass="18377">RKRRAPSQTAEDLVHYFYATKAVNYSETLAQMIVQFRLSSSVDCFTLICQNGLVQRVTTQIFIVIRFDEISFMTFFGLTPISGGSSSNNNSTTLQILTTSTISNQSQQLSSTSSGGNDSSSNNNSTTIQILTTSMVNNQPQQLSSTSSGGNDSSSNNNSTTLQILTTSTI</sequence>
<accession>A0A8S2Y815</accession>
<feature type="non-terminal residue" evidence="2">
    <location>
        <position position="170"/>
    </location>
</feature>
<proteinExistence type="predicted"/>
<organism evidence="2 3">
    <name type="scientific">Didymodactylos carnosus</name>
    <dbReference type="NCBI Taxonomy" id="1234261"/>
    <lineage>
        <taxon>Eukaryota</taxon>
        <taxon>Metazoa</taxon>
        <taxon>Spiralia</taxon>
        <taxon>Gnathifera</taxon>
        <taxon>Rotifera</taxon>
        <taxon>Eurotatoria</taxon>
        <taxon>Bdelloidea</taxon>
        <taxon>Philodinida</taxon>
        <taxon>Philodinidae</taxon>
        <taxon>Didymodactylos</taxon>
    </lineage>
</organism>
<feature type="compositionally biased region" description="Low complexity" evidence="1">
    <location>
        <begin position="142"/>
        <end position="170"/>
    </location>
</feature>
<protein>
    <submittedName>
        <fullName evidence="2">Uncharacterized protein</fullName>
    </submittedName>
</protein>
<dbReference type="AlphaFoldDB" id="A0A8S2Y815"/>
<name>A0A8S2Y815_9BILA</name>
<evidence type="ECO:0000256" key="1">
    <source>
        <dbReference type="SAM" id="MobiDB-lite"/>
    </source>
</evidence>
<feature type="non-terminal residue" evidence="2">
    <location>
        <position position="1"/>
    </location>
</feature>
<gene>
    <name evidence="2" type="ORF">SRO942_LOCUS46568</name>
</gene>
<evidence type="ECO:0000313" key="3">
    <source>
        <dbReference type="Proteomes" id="UP000681722"/>
    </source>
</evidence>
<feature type="region of interest" description="Disordered" evidence="1">
    <location>
        <begin position="139"/>
        <end position="170"/>
    </location>
</feature>
<comment type="caution">
    <text evidence="2">The sequence shown here is derived from an EMBL/GenBank/DDBJ whole genome shotgun (WGS) entry which is preliminary data.</text>
</comment>